<keyword evidence="5 9" id="KW-0547">Nucleotide-binding</keyword>
<dbReference type="HAMAP" id="MF_00061">
    <property type="entry name" value="IspE"/>
    <property type="match status" value="1"/>
</dbReference>
<feature type="domain" description="GHMP kinase N-terminal" evidence="10">
    <location>
        <begin position="63"/>
        <end position="141"/>
    </location>
</feature>
<keyword evidence="6 9" id="KW-0418">Kinase</keyword>
<comment type="catalytic activity">
    <reaction evidence="9">
        <text>4-CDP-2-C-methyl-D-erythritol + ATP = 4-CDP-2-C-methyl-D-erythritol 2-phosphate + ADP + H(+)</text>
        <dbReference type="Rhea" id="RHEA:18437"/>
        <dbReference type="ChEBI" id="CHEBI:15378"/>
        <dbReference type="ChEBI" id="CHEBI:30616"/>
        <dbReference type="ChEBI" id="CHEBI:57823"/>
        <dbReference type="ChEBI" id="CHEBI:57919"/>
        <dbReference type="ChEBI" id="CHEBI:456216"/>
        <dbReference type="EC" id="2.7.1.148"/>
    </reaction>
</comment>
<protein>
    <recommendedName>
        <fullName evidence="3 9">4-diphosphocytidyl-2-C-methyl-D-erythritol kinase</fullName>
        <shortName evidence="9">CMK</shortName>
        <ecNumber evidence="2 9">2.7.1.148</ecNumber>
    </recommendedName>
    <alternativeName>
        <fullName evidence="8 9">4-(cytidine-5'-diphospho)-2-C-methyl-D-erythritol kinase</fullName>
    </alternativeName>
</protein>
<evidence type="ECO:0000313" key="13">
    <source>
        <dbReference type="Proteomes" id="UP001623592"/>
    </source>
</evidence>
<feature type="domain" description="GHMP kinase C-terminal" evidence="11">
    <location>
        <begin position="198"/>
        <end position="272"/>
    </location>
</feature>
<dbReference type="Proteomes" id="UP001623592">
    <property type="component" value="Unassembled WGS sequence"/>
</dbReference>
<comment type="similarity">
    <text evidence="1 9">Belongs to the GHMP kinase family. IspE subfamily.</text>
</comment>
<feature type="active site" evidence="9">
    <location>
        <position position="133"/>
    </location>
</feature>
<evidence type="ECO:0000259" key="10">
    <source>
        <dbReference type="Pfam" id="PF00288"/>
    </source>
</evidence>
<evidence type="ECO:0000256" key="6">
    <source>
        <dbReference type="ARBA" id="ARBA00022777"/>
    </source>
</evidence>
<evidence type="ECO:0000256" key="5">
    <source>
        <dbReference type="ARBA" id="ARBA00022741"/>
    </source>
</evidence>
<dbReference type="Pfam" id="PF08544">
    <property type="entry name" value="GHMP_kinases_C"/>
    <property type="match status" value="1"/>
</dbReference>
<dbReference type="InterPro" id="IPR014721">
    <property type="entry name" value="Ribsml_uS5_D2-typ_fold_subgr"/>
</dbReference>
<dbReference type="GO" id="GO:0050515">
    <property type="term" value="F:4-(cytidine 5'-diphospho)-2-C-methyl-D-erythritol kinase activity"/>
    <property type="evidence" value="ECO:0007669"/>
    <property type="project" value="UniProtKB-EC"/>
</dbReference>
<evidence type="ECO:0000256" key="1">
    <source>
        <dbReference type="ARBA" id="ARBA00009684"/>
    </source>
</evidence>
<evidence type="ECO:0000256" key="4">
    <source>
        <dbReference type="ARBA" id="ARBA00022679"/>
    </source>
</evidence>
<name>A0ABW8TDD4_9CLOT</name>
<dbReference type="SUPFAM" id="SSF54211">
    <property type="entry name" value="Ribosomal protein S5 domain 2-like"/>
    <property type="match status" value="1"/>
</dbReference>
<evidence type="ECO:0000259" key="11">
    <source>
        <dbReference type="Pfam" id="PF08544"/>
    </source>
</evidence>
<keyword evidence="4 9" id="KW-0808">Transferase</keyword>
<gene>
    <name evidence="9 12" type="primary">ispE</name>
    <name evidence="12" type="ORF">ACJDT4_08805</name>
</gene>
<dbReference type="RefSeq" id="WP_406787185.1">
    <property type="nucleotide sequence ID" value="NZ_JBJIAA010000006.1"/>
</dbReference>
<evidence type="ECO:0000256" key="2">
    <source>
        <dbReference type="ARBA" id="ARBA00012052"/>
    </source>
</evidence>
<dbReference type="PANTHER" id="PTHR43527:SF2">
    <property type="entry name" value="4-DIPHOSPHOCYTIDYL-2-C-METHYL-D-ERYTHRITOL KINASE, CHLOROPLASTIC"/>
    <property type="match status" value="1"/>
</dbReference>
<dbReference type="Pfam" id="PF00288">
    <property type="entry name" value="GHMP_kinases_N"/>
    <property type="match status" value="1"/>
</dbReference>
<keyword evidence="7 9" id="KW-0067">ATP-binding</keyword>
<reference evidence="12 13" key="1">
    <citation type="submission" date="2024-11" db="EMBL/GenBank/DDBJ databases">
        <authorList>
            <person name="Heng Y.C."/>
            <person name="Lim A.C.H."/>
            <person name="Lee J.K.Y."/>
            <person name="Kittelmann S."/>
        </authorList>
    </citation>
    <scope>NUCLEOTIDE SEQUENCE [LARGE SCALE GENOMIC DNA]</scope>
    <source>
        <strain evidence="12 13">WILCCON 0114</strain>
    </source>
</reference>
<dbReference type="InterPro" id="IPR006204">
    <property type="entry name" value="GHMP_kinase_N_dom"/>
</dbReference>
<evidence type="ECO:0000256" key="8">
    <source>
        <dbReference type="ARBA" id="ARBA00032554"/>
    </source>
</evidence>
<comment type="pathway">
    <text evidence="9">Isoprenoid biosynthesis; isopentenyl diphosphate biosynthesis via DXP pathway; isopentenyl diphosphate from 1-deoxy-D-xylulose 5-phosphate: step 3/6.</text>
</comment>
<dbReference type="EMBL" id="JBJIAA010000006">
    <property type="protein sequence ID" value="MFL0250519.1"/>
    <property type="molecule type" value="Genomic_DNA"/>
</dbReference>
<accession>A0ABW8TDD4</accession>
<keyword evidence="9" id="KW-0414">Isoprene biosynthesis</keyword>
<feature type="active site" evidence="9">
    <location>
        <position position="8"/>
    </location>
</feature>
<sequence length="280" mass="30912">MRIKAYAKINILLDIVGIKENGYHLLEMIMQSIDLYDLIDVDKIEKGIKMKSNKSYIPTNNKNIAYKAAELFMNTYGISEGVSINIYKNIPTSAGLGGGSADGAAVLKAMRKIFNVNVSDKELEKLGAKIGADVPFCINGGTAFCKGIGEVIMPIRKFQNKILVVVKPKFGVSTKWVYNEYDNLNNVKKPKTEKILNAVKNDDLKLVSTEMANVLEAVTISKYGIIDKIKKDMLRLGALGAMMSGSGPSVFGFFEDSLSAQKCFESMKENYSETFITRTI</sequence>
<dbReference type="Gene3D" id="3.30.70.890">
    <property type="entry name" value="GHMP kinase, C-terminal domain"/>
    <property type="match status" value="1"/>
</dbReference>
<keyword evidence="13" id="KW-1185">Reference proteome</keyword>
<comment type="function">
    <text evidence="9">Catalyzes the phosphorylation of the position 2 hydroxy group of 4-diphosphocytidyl-2C-methyl-D-erythritol.</text>
</comment>
<evidence type="ECO:0000256" key="9">
    <source>
        <dbReference type="HAMAP-Rule" id="MF_00061"/>
    </source>
</evidence>
<evidence type="ECO:0000313" key="12">
    <source>
        <dbReference type="EMBL" id="MFL0250519.1"/>
    </source>
</evidence>
<dbReference type="InterPro" id="IPR036554">
    <property type="entry name" value="GHMP_kinase_C_sf"/>
</dbReference>
<dbReference type="InterPro" id="IPR013750">
    <property type="entry name" value="GHMP_kinase_C_dom"/>
</dbReference>
<dbReference type="NCBIfam" id="TIGR00154">
    <property type="entry name" value="ispE"/>
    <property type="match status" value="1"/>
</dbReference>
<dbReference type="InterPro" id="IPR004424">
    <property type="entry name" value="IspE"/>
</dbReference>
<organism evidence="12 13">
    <name type="scientific">Clostridium neuense</name>
    <dbReference type="NCBI Taxonomy" id="1728934"/>
    <lineage>
        <taxon>Bacteria</taxon>
        <taxon>Bacillati</taxon>
        <taxon>Bacillota</taxon>
        <taxon>Clostridia</taxon>
        <taxon>Eubacteriales</taxon>
        <taxon>Clostridiaceae</taxon>
        <taxon>Clostridium</taxon>
    </lineage>
</organism>
<evidence type="ECO:0000256" key="3">
    <source>
        <dbReference type="ARBA" id="ARBA00017473"/>
    </source>
</evidence>
<dbReference type="InterPro" id="IPR020568">
    <property type="entry name" value="Ribosomal_Su5_D2-typ_SF"/>
</dbReference>
<evidence type="ECO:0000256" key="7">
    <source>
        <dbReference type="ARBA" id="ARBA00022840"/>
    </source>
</evidence>
<dbReference type="EC" id="2.7.1.148" evidence="2 9"/>
<comment type="caution">
    <text evidence="12">The sequence shown here is derived from an EMBL/GenBank/DDBJ whole genome shotgun (WGS) entry which is preliminary data.</text>
</comment>
<dbReference type="PIRSF" id="PIRSF010376">
    <property type="entry name" value="IspE"/>
    <property type="match status" value="1"/>
</dbReference>
<dbReference type="PANTHER" id="PTHR43527">
    <property type="entry name" value="4-DIPHOSPHOCYTIDYL-2-C-METHYL-D-ERYTHRITOL KINASE, CHLOROPLASTIC"/>
    <property type="match status" value="1"/>
</dbReference>
<dbReference type="Gene3D" id="3.30.230.10">
    <property type="match status" value="1"/>
</dbReference>
<proteinExistence type="inferred from homology"/>
<dbReference type="SUPFAM" id="SSF55060">
    <property type="entry name" value="GHMP Kinase, C-terminal domain"/>
    <property type="match status" value="1"/>
</dbReference>
<feature type="binding site" evidence="9">
    <location>
        <begin position="91"/>
        <end position="101"/>
    </location>
    <ligand>
        <name>ATP</name>
        <dbReference type="ChEBI" id="CHEBI:30616"/>
    </ligand>
</feature>